<dbReference type="Gene3D" id="1.20.1280.50">
    <property type="match status" value="1"/>
</dbReference>
<dbReference type="EMBL" id="JARAOO010000002">
    <property type="protein sequence ID" value="KAJ7980149.1"/>
    <property type="molecule type" value="Genomic_DNA"/>
</dbReference>
<dbReference type="InterPro" id="IPR017451">
    <property type="entry name" value="F-box-assoc_interact_dom"/>
</dbReference>
<feature type="compositionally biased region" description="Polar residues" evidence="1">
    <location>
        <begin position="33"/>
        <end position="52"/>
    </location>
</feature>
<dbReference type="InterPro" id="IPR036047">
    <property type="entry name" value="F-box-like_dom_sf"/>
</dbReference>
<dbReference type="PANTHER" id="PTHR31672">
    <property type="entry name" value="BNACNNG10540D PROTEIN"/>
    <property type="match status" value="1"/>
</dbReference>
<gene>
    <name evidence="3" type="ORF">O6P43_003459</name>
</gene>
<accession>A0AAD7QES1</accession>
<dbReference type="Pfam" id="PF07734">
    <property type="entry name" value="FBA_1"/>
    <property type="match status" value="1"/>
</dbReference>
<evidence type="ECO:0000313" key="4">
    <source>
        <dbReference type="Proteomes" id="UP001163823"/>
    </source>
</evidence>
<dbReference type="PANTHER" id="PTHR31672:SF13">
    <property type="entry name" value="F-BOX PROTEIN CPR30-LIKE"/>
    <property type="match status" value="1"/>
</dbReference>
<dbReference type="NCBIfam" id="TIGR01640">
    <property type="entry name" value="F_box_assoc_1"/>
    <property type="match status" value="1"/>
</dbReference>
<comment type="caution">
    <text evidence="3">The sequence shown here is derived from an EMBL/GenBank/DDBJ whole genome shotgun (WGS) entry which is preliminary data.</text>
</comment>
<feature type="region of interest" description="Disordered" evidence="1">
    <location>
        <begin position="1"/>
        <end position="54"/>
    </location>
</feature>
<dbReference type="Pfam" id="PF00646">
    <property type="entry name" value="F-box"/>
    <property type="match status" value="1"/>
</dbReference>
<evidence type="ECO:0000259" key="2">
    <source>
        <dbReference type="PROSITE" id="PS50181"/>
    </source>
</evidence>
<dbReference type="CDD" id="cd22157">
    <property type="entry name" value="F-box_AtFBW1-like"/>
    <property type="match status" value="1"/>
</dbReference>
<dbReference type="InterPro" id="IPR006527">
    <property type="entry name" value="F-box-assoc_dom_typ1"/>
</dbReference>
<dbReference type="InterPro" id="IPR050796">
    <property type="entry name" value="SCF_F-box_component"/>
</dbReference>
<proteinExistence type="predicted"/>
<reference evidence="3" key="1">
    <citation type="journal article" date="2023" name="Science">
        <title>Elucidation of the pathway for biosynthesis of saponin adjuvants from the soapbark tree.</title>
        <authorList>
            <person name="Reed J."/>
            <person name="Orme A."/>
            <person name="El-Demerdash A."/>
            <person name="Owen C."/>
            <person name="Martin L.B.B."/>
            <person name="Misra R.C."/>
            <person name="Kikuchi S."/>
            <person name="Rejzek M."/>
            <person name="Martin A.C."/>
            <person name="Harkess A."/>
            <person name="Leebens-Mack J."/>
            <person name="Louveau T."/>
            <person name="Stephenson M.J."/>
            <person name="Osbourn A."/>
        </authorList>
    </citation>
    <scope>NUCLEOTIDE SEQUENCE</scope>
    <source>
        <strain evidence="3">S10</strain>
    </source>
</reference>
<organism evidence="3 4">
    <name type="scientific">Quillaja saponaria</name>
    <name type="common">Soap bark tree</name>
    <dbReference type="NCBI Taxonomy" id="32244"/>
    <lineage>
        <taxon>Eukaryota</taxon>
        <taxon>Viridiplantae</taxon>
        <taxon>Streptophyta</taxon>
        <taxon>Embryophyta</taxon>
        <taxon>Tracheophyta</taxon>
        <taxon>Spermatophyta</taxon>
        <taxon>Magnoliopsida</taxon>
        <taxon>eudicotyledons</taxon>
        <taxon>Gunneridae</taxon>
        <taxon>Pentapetalae</taxon>
        <taxon>rosids</taxon>
        <taxon>fabids</taxon>
        <taxon>Fabales</taxon>
        <taxon>Quillajaceae</taxon>
        <taxon>Quillaja</taxon>
    </lineage>
</organism>
<dbReference type="Proteomes" id="UP001163823">
    <property type="component" value="Chromosome 2"/>
</dbReference>
<dbReference type="SMART" id="SM00256">
    <property type="entry name" value="FBOX"/>
    <property type="match status" value="1"/>
</dbReference>
<dbReference type="AlphaFoldDB" id="A0AAD7QES1"/>
<sequence>MARECDQDNDAGMTRRVALTTGKRQRLIFGSDESLTPPSLSSSRQQNQNGDQQPLAVRETNVPSHDTPILPQELIEEILSRLPVKILVKFRCVCKSWKSLISDPQFIKDHLRISAMDTKFANHSIILTTARHKFRIQSYSVSSVFNNSSARVVELKSRRCYEWMCGSCNGILCFAIKQDSVRLWNPSIRVSKKLPCLDNGVRKGSFTVFGFGYDHLNDDYKVVAVFCYLDTGNSYKNVVKVCTLRTNSWKRIGEFPYRFPYDESGKFVPGSLNWVANSNPGSGSLCAIVSLDLGKEIYREILQPDCKEALDLKPTLGVLRDCLCISYDDSSASHTVVWLMNQYGVKDSWTKLLTIPHLRSPEYVELEHNPLCISENGDVLMQLESGVVLYNSRNNTFKYPEIENYNIWLDVEVYVESLVSPRY</sequence>
<dbReference type="InterPro" id="IPR001810">
    <property type="entry name" value="F-box_dom"/>
</dbReference>
<evidence type="ECO:0000256" key="1">
    <source>
        <dbReference type="SAM" id="MobiDB-lite"/>
    </source>
</evidence>
<name>A0AAD7QES1_QUISA</name>
<dbReference type="SUPFAM" id="SSF81383">
    <property type="entry name" value="F-box domain"/>
    <property type="match status" value="1"/>
</dbReference>
<evidence type="ECO:0000313" key="3">
    <source>
        <dbReference type="EMBL" id="KAJ7980149.1"/>
    </source>
</evidence>
<dbReference type="KEGG" id="qsa:O6P43_003459"/>
<protein>
    <submittedName>
        <fullName evidence="3">F-box/kelch-repeat protein</fullName>
    </submittedName>
</protein>
<feature type="domain" description="F-box" evidence="2">
    <location>
        <begin position="64"/>
        <end position="110"/>
    </location>
</feature>
<keyword evidence="4" id="KW-1185">Reference proteome</keyword>
<dbReference type="PROSITE" id="PS50181">
    <property type="entry name" value="FBOX"/>
    <property type="match status" value="1"/>
</dbReference>